<dbReference type="SMART" id="SM00457">
    <property type="entry name" value="MACPF"/>
    <property type="match status" value="1"/>
</dbReference>
<dbReference type="PANTHER" id="PTHR18841:SF0">
    <property type="entry name" value="VITELLINE MEMBRANE OUTER LAYER 1 HOMOLOG A-RELATED"/>
    <property type="match status" value="1"/>
</dbReference>
<feature type="chain" id="PRO_5029633533" description="MACPF domain-containing protein" evidence="1">
    <location>
        <begin position="24"/>
        <end position="611"/>
    </location>
</feature>
<dbReference type="OrthoDB" id="10071520at2759"/>
<dbReference type="EnsemblMetazoa" id="CLYHEMT016584.1">
    <property type="protein sequence ID" value="CLYHEMP016584.1"/>
    <property type="gene ID" value="CLYHEMG016584"/>
</dbReference>
<dbReference type="GO" id="GO:0005615">
    <property type="term" value="C:extracellular space"/>
    <property type="evidence" value="ECO:0007669"/>
    <property type="project" value="TreeGrafter"/>
</dbReference>
<keyword evidence="1" id="KW-0732">Signal</keyword>
<feature type="signal peptide" evidence="1">
    <location>
        <begin position="1"/>
        <end position="23"/>
    </location>
</feature>
<reference evidence="3" key="1">
    <citation type="submission" date="2021-01" db="UniProtKB">
        <authorList>
            <consortium name="EnsemblMetazoa"/>
        </authorList>
    </citation>
    <scope>IDENTIFICATION</scope>
</reference>
<dbReference type="RefSeq" id="XP_066929459.1">
    <property type="nucleotide sequence ID" value="XM_067073358.1"/>
</dbReference>
<evidence type="ECO:0000256" key="1">
    <source>
        <dbReference type="SAM" id="SignalP"/>
    </source>
</evidence>
<dbReference type="InterPro" id="IPR005515">
    <property type="entry name" value="VOMI"/>
</dbReference>
<dbReference type="InterPro" id="IPR020864">
    <property type="entry name" value="MACPF"/>
</dbReference>
<dbReference type="Gene3D" id="2.100.10.20">
    <property type="entry name" value="Vitelline membrane outer layer protein I (VOMI)"/>
    <property type="match status" value="1"/>
</dbReference>
<dbReference type="GeneID" id="136817015"/>
<keyword evidence="4" id="KW-1185">Reference proteome</keyword>
<dbReference type="AlphaFoldDB" id="A0A7M6DMN9"/>
<organism evidence="3 4">
    <name type="scientific">Clytia hemisphaerica</name>
    <dbReference type="NCBI Taxonomy" id="252671"/>
    <lineage>
        <taxon>Eukaryota</taxon>
        <taxon>Metazoa</taxon>
        <taxon>Cnidaria</taxon>
        <taxon>Hydrozoa</taxon>
        <taxon>Hydroidolina</taxon>
        <taxon>Leptothecata</taxon>
        <taxon>Obeliida</taxon>
        <taxon>Clytiidae</taxon>
        <taxon>Clytia</taxon>
    </lineage>
</organism>
<accession>A0A7M6DMN9</accession>
<sequence length="611" mass="68869">MKHYISMIVLLLFLLGVNTKCTGDDCSPNWLPFDNMNSALKGYDIMTGNPFSNGKDPGFRQQIFVPTLKNAEHRYELHSAFTYDNEVYCDTKMTTDISSTSKEYRKFMRETSKSGVDLQVGTETEVTAGIDIKGASISATKKIPEPFTRAWGKSHDFQSMQGLFSEKKSLVATSFAKCQLYEVIIHTFSSIPPLMEPFKKSIKELHQASGADKNTQLRIFKSFIRHYGTHFSIKTSFGGEIVHRTVFSSSTKKKFDGEKIKKCEYVRGSKIFGIQVEQDKEGCSSTDEKRLYNEQGSTIVSSIMSKGAPPEKDIYTWAQQDFKSVPLKYQLSPIINLFKKKYLDDGLQVSAEGIRKWFVPLYFNFCVSMYGSECSENNGCGYDDQCPSDTDCVGGPTESHYCRAWSSWSCQHCSKTAIRTRMCHGCSGKTTETKEMCQIESSCFPDKVMSYNTGSWGSWRSWEYCPKGTWVVKLQTNIESYQGGDDDTALNAISLRCNNDVGTTIKSGYTNWGTWRAESQKCINGFYGGMLKFESYQGSDDDTSTNAIRLICRDDNQWYKSGEGGWGSWTQSTYCPAGYKIVGLQTQIESYQGSDDDTSLNGVRLLCRYFG</sequence>
<dbReference type="Pfam" id="PF01823">
    <property type="entry name" value="MACPF"/>
    <property type="match status" value="1"/>
</dbReference>
<dbReference type="PROSITE" id="PS51412">
    <property type="entry name" value="MACPF_2"/>
    <property type="match status" value="1"/>
</dbReference>
<feature type="domain" description="MACPF" evidence="2">
    <location>
        <begin position="22"/>
        <end position="369"/>
    </location>
</feature>
<evidence type="ECO:0000313" key="4">
    <source>
        <dbReference type="Proteomes" id="UP000594262"/>
    </source>
</evidence>
<dbReference type="Proteomes" id="UP000594262">
    <property type="component" value="Unplaced"/>
</dbReference>
<proteinExistence type="predicted"/>
<evidence type="ECO:0000313" key="3">
    <source>
        <dbReference type="EnsemblMetazoa" id="CLYHEMP016584.1"/>
    </source>
</evidence>
<dbReference type="SUPFAM" id="SSF51092">
    <property type="entry name" value="Vitelline membrane outer protein-I (VMO-I)"/>
    <property type="match status" value="1"/>
</dbReference>
<dbReference type="PANTHER" id="PTHR18841">
    <property type="entry name" value="VITELLINE MEMBRANE OUTER LAYER PROTEIN I-RELATED"/>
    <property type="match status" value="1"/>
</dbReference>
<dbReference type="Pfam" id="PF03762">
    <property type="entry name" value="VOMI"/>
    <property type="match status" value="1"/>
</dbReference>
<protein>
    <recommendedName>
        <fullName evidence="2">MACPF domain-containing protein</fullName>
    </recommendedName>
</protein>
<dbReference type="InterPro" id="IPR036706">
    <property type="entry name" value="VOMI_sf"/>
</dbReference>
<evidence type="ECO:0000259" key="2">
    <source>
        <dbReference type="PROSITE" id="PS51412"/>
    </source>
</evidence>
<name>A0A7M6DMN9_9CNID</name>